<proteinExistence type="predicted"/>
<keyword evidence="1" id="KW-0378">Hydrolase</keyword>
<dbReference type="Proteomes" id="UP000239239">
    <property type="component" value="Unassembled WGS sequence"/>
</dbReference>
<dbReference type="GO" id="GO:0016787">
    <property type="term" value="F:hydrolase activity"/>
    <property type="evidence" value="ECO:0007669"/>
    <property type="project" value="UniProtKB-KW"/>
</dbReference>
<dbReference type="SUPFAM" id="SSF53474">
    <property type="entry name" value="alpha/beta-Hydrolases"/>
    <property type="match status" value="1"/>
</dbReference>
<protein>
    <submittedName>
        <fullName evidence="1">Alpha/beta hydrolase</fullName>
    </submittedName>
</protein>
<comment type="caution">
    <text evidence="1">The sequence shown here is derived from an EMBL/GenBank/DDBJ whole genome shotgun (WGS) entry which is preliminary data.</text>
</comment>
<reference evidence="1 2" key="1">
    <citation type="submission" date="2018-02" db="EMBL/GenBank/DDBJ databases">
        <title>Draft genome sequences of four Legionella pneumophila clinical strains isolated in Ontario.</title>
        <authorList>
            <person name="Fortuna A."/>
            <person name="Ramnarine R."/>
            <person name="Li A."/>
            <person name="Frantz C."/>
            <person name="Mallo G."/>
        </authorList>
    </citation>
    <scope>NUCLEOTIDE SEQUENCE [LARGE SCALE GENOMIC DNA]</scope>
    <source>
        <strain evidence="1 2">LG61</strain>
    </source>
</reference>
<organism evidence="1 2">
    <name type="scientific">Legionella pneumophila</name>
    <dbReference type="NCBI Taxonomy" id="446"/>
    <lineage>
        <taxon>Bacteria</taxon>
        <taxon>Pseudomonadati</taxon>
        <taxon>Pseudomonadota</taxon>
        <taxon>Gammaproteobacteria</taxon>
        <taxon>Legionellales</taxon>
        <taxon>Legionellaceae</taxon>
        <taxon>Legionella</taxon>
    </lineage>
</organism>
<gene>
    <name evidence="1" type="ORF">C3928_11910</name>
</gene>
<dbReference type="EMBL" id="PQWY01000016">
    <property type="protein sequence ID" value="PPK29769.1"/>
    <property type="molecule type" value="Genomic_DNA"/>
</dbReference>
<accession>A0A2S6EX45</accession>
<evidence type="ECO:0000313" key="1">
    <source>
        <dbReference type="EMBL" id="PPK29769.1"/>
    </source>
</evidence>
<dbReference type="InterPro" id="IPR029058">
    <property type="entry name" value="AB_hydrolase_fold"/>
</dbReference>
<dbReference type="OrthoDB" id="9796770at2"/>
<dbReference type="RefSeq" id="WP_027227368.1">
    <property type="nucleotide sequence ID" value="NZ_CP017601.1"/>
</dbReference>
<dbReference type="Gene3D" id="3.40.50.1820">
    <property type="entry name" value="alpha/beta hydrolase"/>
    <property type="match status" value="1"/>
</dbReference>
<sequence length="277" mass="32328">MFFMYFTNYGYRLNQIKKGSDQHWLFLPGGPGLGSEYLAGFCDKLTLQGTVSLVDFPKDGNNGEGQLDFVSWQEGLILLLKSLNKPILVTHSFSGMFTLNFPEIEDHLSGLVLMNTTTTNSFFQHVNEMRQKHHLPDLVPAASQYHLYPSNETYKKFWDTYKHYCFTQEELPIGEQMMELFAYNNESYHYAIEHFYNDFHYKWHPQTIPTMTIASELDYICPPAIFIQDKNFQNQNVINKIIYKAGHCPWILHLEQVQKCFDEFAGMIQGINTERTI</sequence>
<dbReference type="AlphaFoldDB" id="A0A2S6EX45"/>
<name>A0A2S6EX45_LEGPN</name>
<evidence type="ECO:0000313" key="2">
    <source>
        <dbReference type="Proteomes" id="UP000239239"/>
    </source>
</evidence>